<accession>A0ABW2RDB9</accession>
<keyword evidence="2" id="KW-1185">Reference proteome</keyword>
<organism evidence="1 2">
    <name type="scientific">Hydrogenophaga bisanensis</name>
    <dbReference type="NCBI Taxonomy" id="439611"/>
    <lineage>
        <taxon>Bacteria</taxon>
        <taxon>Pseudomonadati</taxon>
        <taxon>Pseudomonadota</taxon>
        <taxon>Betaproteobacteria</taxon>
        <taxon>Burkholderiales</taxon>
        <taxon>Comamonadaceae</taxon>
        <taxon>Hydrogenophaga</taxon>
    </lineage>
</organism>
<dbReference type="EMBL" id="JBHTBX010000013">
    <property type="protein sequence ID" value="MFC7436037.1"/>
    <property type="molecule type" value="Genomic_DNA"/>
</dbReference>
<name>A0ABW2RDB9_9BURK</name>
<reference evidence="2" key="1">
    <citation type="journal article" date="2019" name="Int. J. Syst. Evol. Microbiol.">
        <title>The Global Catalogue of Microorganisms (GCM) 10K type strain sequencing project: providing services to taxonomists for standard genome sequencing and annotation.</title>
        <authorList>
            <consortium name="The Broad Institute Genomics Platform"/>
            <consortium name="The Broad Institute Genome Sequencing Center for Infectious Disease"/>
            <person name="Wu L."/>
            <person name="Ma J."/>
        </authorList>
    </citation>
    <scope>NUCLEOTIDE SEQUENCE [LARGE SCALE GENOMIC DNA]</scope>
    <source>
        <strain evidence="2">CCUG 54518</strain>
    </source>
</reference>
<proteinExistence type="predicted"/>
<comment type="caution">
    <text evidence="1">The sequence shown here is derived from an EMBL/GenBank/DDBJ whole genome shotgun (WGS) entry which is preliminary data.</text>
</comment>
<dbReference type="Proteomes" id="UP001596495">
    <property type="component" value="Unassembled WGS sequence"/>
</dbReference>
<dbReference type="RefSeq" id="WP_382259389.1">
    <property type="nucleotide sequence ID" value="NZ_JBHTBX010000013.1"/>
</dbReference>
<evidence type="ECO:0000313" key="1">
    <source>
        <dbReference type="EMBL" id="MFC7436037.1"/>
    </source>
</evidence>
<evidence type="ECO:0008006" key="3">
    <source>
        <dbReference type="Google" id="ProtNLM"/>
    </source>
</evidence>
<evidence type="ECO:0000313" key="2">
    <source>
        <dbReference type="Proteomes" id="UP001596495"/>
    </source>
</evidence>
<protein>
    <recommendedName>
        <fullName evidence="3">Ferritin-like metal-binding protein YciE</fullName>
    </recommendedName>
</protein>
<gene>
    <name evidence="1" type="ORF">ACFQNJ_16095</name>
</gene>
<sequence length="157" mass="17271">MHTEQQQYTQYPFKAAYDDLSEAGVWLKSLCADHKSPERIQVTAQVQIDQALFHINRAIETLGDVGMTCNLVGHDELESVGRAPVVDIAIRDDQALDAAQALEAAARTLRRAWLDSADDRLPADTVARLMLVLPTQFGDRLIAEGVMPPAGSPHMVH</sequence>